<evidence type="ECO:0000256" key="11">
    <source>
        <dbReference type="SAM" id="MobiDB-lite"/>
    </source>
</evidence>
<comment type="caution">
    <text evidence="14">The sequence shown here is derived from an EMBL/GenBank/DDBJ whole genome shotgun (WGS) entry which is preliminary data.</text>
</comment>
<keyword evidence="5 12" id="KW-0732">Signal</keyword>
<feature type="domain" description="Peptidase S8/S53" evidence="13">
    <location>
        <begin position="172"/>
        <end position="448"/>
    </location>
</feature>
<organism evidence="14 15">
    <name type="scientific">Falsarthrobacter nasiphocae</name>
    <dbReference type="NCBI Taxonomy" id="189863"/>
    <lineage>
        <taxon>Bacteria</taxon>
        <taxon>Bacillati</taxon>
        <taxon>Actinomycetota</taxon>
        <taxon>Actinomycetes</taxon>
        <taxon>Micrococcales</taxon>
        <taxon>Micrococcaceae</taxon>
        <taxon>Falsarthrobacter</taxon>
    </lineage>
</organism>
<evidence type="ECO:0000256" key="8">
    <source>
        <dbReference type="ARBA" id="ARBA00023145"/>
    </source>
</evidence>
<dbReference type="GO" id="GO:0005576">
    <property type="term" value="C:extracellular region"/>
    <property type="evidence" value="ECO:0007669"/>
    <property type="project" value="UniProtKB-SubCell"/>
</dbReference>
<dbReference type="EC" id="3.4.21.-" evidence="14"/>
<dbReference type="CDD" id="cd07496">
    <property type="entry name" value="Peptidases_S8_13"/>
    <property type="match status" value="1"/>
</dbReference>
<dbReference type="FunFam" id="3.40.50.200:FF:000022">
    <property type="entry name" value="Extracellular protease"/>
    <property type="match status" value="1"/>
</dbReference>
<dbReference type="RefSeq" id="WP_309849218.1">
    <property type="nucleotide sequence ID" value="NZ_BAAAIU010000024.1"/>
</dbReference>
<evidence type="ECO:0000313" key="14">
    <source>
        <dbReference type="EMBL" id="MDR6891431.1"/>
    </source>
</evidence>
<dbReference type="AlphaFoldDB" id="A0AAE3YG74"/>
<dbReference type="Gene3D" id="3.40.50.200">
    <property type="entry name" value="Peptidase S8/S53 domain"/>
    <property type="match status" value="1"/>
</dbReference>
<dbReference type="InterPro" id="IPR013320">
    <property type="entry name" value="ConA-like_dom_sf"/>
</dbReference>
<evidence type="ECO:0000259" key="13">
    <source>
        <dbReference type="Pfam" id="PF00082"/>
    </source>
</evidence>
<sequence length="638" mass="65464">MTALTSRMGRSLALAASAAGLLAAGLVSSPTPAAATPAAQPSGLVQTQSLKSSETYKDFIVTYKDQSASAKATSLQRTQASADKAARGKGKTKKVRTLGTGADLVTAGTPLSPAEATAYMKELADDPNVAAVEPDIRLKPTFAPSDSLYGRQWDFTSSAGMRVPGAWDYSMGSGVVVAVVDTGYTYHPDLDANRLPGYDFVSDPYLSRDGNGRDNDALDSGDWAPVGECGNERAESSSWHGTHVAGTIAAVANSSGVVGVAPQAKFMPVRVLAECGGTLSDIADGVTWASGGSVYGVPNTRTKADIINMSLGGSGQCSVAYQNAINGAVSRGTTVVVAAGNENDVSNYYNPGNCQNVINVASTNQYGGRAYYSNYGSTVDVAAPGGDTSAGYGILSTLNAGTTTPTSATYASYQGTSMATPHIAGLAALIKSVRRDMTPAQIEAAIKSGVRPFPSACSGCGTGLADATMTMRSVTGGAAPSPAPGPSGNLIVNGGFENSSLSPWSATHADTLTANGGARTGLKYACLNDAGVFSDYRLTQTVSIPAGTTNANLSFWLSIRTQESSTTTAYDTLRVQVIDGSSVRTVATYSNLNASGYTLRSLNLGNYAGKTVQIRFLGVEDDGLATDFDIDDVSLTAS</sequence>
<feature type="chain" id="PRO_5042273223" evidence="12">
    <location>
        <begin position="34"/>
        <end position="638"/>
    </location>
</feature>
<feature type="active site" description="Charge relay system" evidence="9 10">
    <location>
        <position position="240"/>
    </location>
</feature>
<dbReference type="Pfam" id="PF00082">
    <property type="entry name" value="Peptidase_S8"/>
    <property type="match status" value="1"/>
</dbReference>
<evidence type="ECO:0000256" key="5">
    <source>
        <dbReference type="ARBA" id="ARBA00022729"/>
    </source>
</evidence>
<dbReference type="PROSITE" id="PS00137">
    <property type="entry name" value="SUBTILASE_HIS"/>
    <property type="match status" value="1"/>
</dbReference>
<reference evidence="14" key="1">
    <citation type="submission" date="2023-07" db="EMBL/GenBank/DDBJ databases">
        <title>Sequencing the genomes of 1000 actinobacteria strains.</title>
        <authorList>
            <person name="Klenk H.-P."/>
        </authorList>
    </citation>
    <scope>NUCLEOTIDE SEQUENCE</scope>
    <source>
        <strain evidence="14">DSM 13988</strain>
    </source>
</reference>
<evidence type="ECO:0000256" key="4">
    <source>
        <dbReference type="ARBA" id="ARBA00022670"/>
    </source>
</evidence>
<feature type="signal peptide" evidence="12">
    <location>
        <begin position="1"/>
        <end position="33"/>
    </location>
</feature>
<dbReference type="InterPro" id="IPR050131">
    <property type="entry name" value="Peptidase_S8_subtilisin-like"/>
</dbReference>
<name>A0AAE3YG74_9MICC</name>
<comment type="subcellular location">
    <subcellularLocation>
        <location evidence="1">Secreted</location>
    </subcellularLocation>
</comment>
<dbReference type="PANTHER" id="PTHR43806:SF11">
    <property type="entry name" value="CEREVISIN-RELATED"/>
    <property type="match status" value="1"/>
</dbReference>
<evidence type="ECO:0000256" key="7">
    <source>
        <dbReference type="ARBA" id="ARBA00022825"/>
    </source>
</evidence>
<evidence type="ECO:0000313" key="15">
    <source>
        <dbReference type="Proteomes" id="UP001247307"/>
    </source>
</evidence>
<dbReference type="InterPro" id="IPR022398">
    <property type="entry name" value="Peptidase_S8_His-AS"/>
</dbReference>
<feature type="active site" description="Charge relay system" evidence="9 10">
    <location>
        <position position="417"/>
    </location>
</feature>
<dbReference type="InterPro" id="IPR015500">
    <property type="entry name" value="Peptidase_S8_subtilisin-rel"/>
</dbReference>
<dbReference type="InterPro" id="IPR000209">
    <property type="entry name" value="Peptidase_S8/S53_dom"/>
</dbReference>
<evidence type="ECO:0000256" key="12">
    <source>
        <dbReference type="SAM" id="SignalP"/>
    </source>
</evidence>
<dbReference type="Proteomes" id="UP001247307">
    <property type="component" value="Unassembled WGS sequence"/>
</dbReference>
<keyword evidence="4 10" id="KW-0645">Protease</keyword>
<evidence type="ECO:0000256" key="6">
    <source>
        <dbReference type="ARBA" id="ARBA00022801"/>
    </source>
</evidence>
<evidence type="ECO:0000256" key="9">
    <source>
        <dbReference type="PIRSR" id="PIRSR615500-1"/>
    </source>
</evidence>
<feature type="compositionally biased region" description="Polar residues" evidence="11">
    <location>
        <begin position="71"/>
        <end position="81"/>
    </location>
</feature>
<keyword evidence="6 10" id="KW-0378">Hydrolase</keyword>
<dbReference type="PROSITE" id="PS51892">
    <property type="entry name" value="SUBTILASE"/>
    <property type="match status" value="1"/>
</dbReference>
<keyword evidence="15" id="KW-1185">Reference proteome</keyword>
<dbReference type="InterPro" id="IPR036852">
    <property type="entry name" value="Peptidase_S8/S53_dom_sf"/>
</dbReference>
<dbReference type="EMBL" id="JAVDUI010000001">
    <property type="protein sequence ID" value="MDR6891431.1"/>
    <property type="molecule type" value="Genomic_DNA"/>
</dbReference>
<feature type="active site" description="Charge relay system" evidence="9 10">
    <location>
        <position position="181"/>
    </location>
</feature>
<dbReference type="InterPro" id="IPR034176">
    <property type="entry name" value="Peptidases_S8_13"/>
</dbReference>
<protein>
    <submittedName>
        <fullName evidence="14">Serine protease</fullName>
        <ecNumber evidence="14">3.4.21.-</ecNumber>
    </submittedName>
</protein>
<dbReference type="PRINTS" id="PR00723">
    <property type="entry name" value="SUBTILISIN"/>
</dbReference>
<dbReference type="PANTHER" id="PTHR43806">
    <property type="entry name" value="PEPTIDASE S8"/>
    <property type="match status" value="1"/>
</dbReference>
<dbReference type="Gene3D" id="2.60.120.260">
    <property type="entry name" value="Galactose-binding domain-like"/>
    <property type="match status" value="1"/>
</dbReference>
<evidence type="ECO:0000256" key="10">
    <source>
        <dbReference type="PROSITE-ProRule" id="PRU01240"/>
    </source>
</evidence>
<comment type="similarity">
    <text evidence="2 10">Belongs to the peptidase S8 family.</text>
</comment>
<dbReference type="SUPFAM" id="SSF52743">
    <property type="entry name" value="Subtilisin-like"/>
    <property type="match status" value="1"/>
</dbReference>
<dbReference type="SUPFAM" id="SSF49899">
    <property type="entry name" value="Concanavalin A-like lectins/glucanases"/>
    <property type="match status" value="1"/>
</dbReference>
<accession>A0AAE3YG74</accession>
<keyword evidence="7 10" id="KW-0720">Serine protease</keyword>
<proteinExistence type="inferred from homology"/>
<feature type="region of interest" description="Disordered" evidence="11">
    <location>
        <begin position="71"/>
        <end position="93"/>
    </location>
</feature>
<gene>
    <name evidence="14" type="ORF">J2S35_000371</name>
</gene>
<dbReference type="PROSITE" id="PS00138">
    <property type="entry name" value="SUBTILASE_SER"/>
    <property type="match status" value="1"/>
</dbReference>
<evidence type="ECO:0000256" key="3">
    <source>
        <dbReference type="ARBA" id="ARBA00022525"/>
    </source>
</evidence>
<dbReference type="GO" id="GO:0006508">
    <property type="term" value="P:proteolysis"/>
    <property type="evidence" value="ECO:0007669"/>
    <property type="project" value="UniProtKB-KW"/>
</dbReference>
<evidence type="ECO:0000256" key="1">
    <source>
        <dbReference type="ARBA" id="ARBA00004613"/>
    </source>
</evidence>
<keyword evidence="8" id="KW-0865">Zymogen</keyword>
<evidence type="ECO:0000256" key="2">
    <source>
        <dbReference type="ARBA" id="ARBA00011073"/>
    </source>
</evidence>
<keyword evidence="3" id="KW-0964">Secreted</keyword>
<dbReference type="InterPro" id="IPR023828">
    <property type="entry name" value="Peptidase_S8_Ser-AS"/>
</dbReference>
<dbReference type="GO" id="GO:0004252">
    <property type="term" value="F:serine-type endopeptidase activity"/>
    <property type="evidence" value="ECO:0007669"/>
    <property type="project" value="UniProtKB-UniRule"/>
</dbReference>